<dbReference type="AlphaFoldDB" id="A0A816AX21"/>
<reference evidence="1" key="1">
    <citation type="submission" date="2021-02" db="EMBL/GenBank/DDBJ databases">
        <authorList>
            <person name="Nowell W R."/>
        </authorList>
    </citation>
    <scope>NUCLEOTIDE SEQUENCE</scope>
</reference>
<comment type="caution">
    <text evidence="1">The sequence shown here is derived from an EMBL/GenBank/DDBJ whole genome shotgun (WGS) entry which is preliminary data.</text>
</comment>
<protein>
    <submittedName>
        <fullName evidence="1">Uncharacterized protein</fullName>
    </submittedName>
</protein>
<accession>A0A816AX21</accession>
<gene>
    <name evidence="1" type="ORF">XAT740_LOCUS47814</name>
</gene>
<evidence type="ECO:0000313" key="2">
    <source>
        <dbReference type="Proteomes" id="UP000663828"/>
    </source>
</evidence>
<evidence type="ECO:0000313" key="1">
    <source>
        <dbReference type="EMBL" id="CAF1601922.1"/>
    </source>
</evidence>
<keyword evidence="2" id="KW-1185">Reference proteome</keyword>
<sequence length="141" mass="16776">MTMATISSSIRNRIDISLHIEHFTDERYPKTCLEQIPPIVLEYPPSRQASQPSRSRHSLRCRTQPVTLTEIDETDEENHLETETDHQQSKTKIFNDFNRLDYLILAENVRRTTRKKRPLKNYLERQRLKTTQEELCETDGY</sequence>
<proteinExistence type="predicted"/>
<name>A0A816AX21_ADIRI</name>
<organism evidence="1 2">
    <name type="scientific">Adineta ricciae</name>
    <name type="common">Rotifer</name>
    <dbReference type="NCBI Taxonomy" id="249248"/>
    <lineage>
        <taxon>Eukaryota</taxon>
        <taxon>Metazoa</taxon>
        <taxon>Spiralia</taxon>
        <taxon>Gnathifera</taxon>
        <taxon>Rotifera</taxon>
        <taxon>Eurotatoria</taxon>
        <taxon>Bdelloidea</taxon>
        <taxon>Adinetida</taxon>
        <taxon>Adinetidae</taxon>
        <taxon>Adineta</taxon>
    </lineage>
</organism>
<dbReference type="EMBL" id="CAJNOR010006716">
    <property type="protein sequence ID" value="CAF1601922.1"/>
    <property type="molecule type" value="Genomic_DNA"/>
</dbReference>
<dbReference type="Proteomes" id="UP000663828">
    <property type="component" value="Unassembled WGS sequence"/>
</dbReference>